<accession>A0AAW8B647</accession>
<proteinExistence type="predicted"/>
<organism evidence="1 2">
    <name type="scientific">Porticoccus litoralis</name>
    <dbReference type="NCBI Taxonomy" id="434086"/>
    <lineage>
        <taxon>Bacteria</taxon>
        <taxon>Pseudomonadati</taxon>
        <taxon>Pseudomonadota</taxon>
        <taxon>Gammaproteobacteria</taxon>
        <taxon>Cellvibrionales</taxon>
        <taxon>Porticoccaceae</taxon>
        <taxon>Porticoccus</taxon>
    </lineage>
</organism>
<evidence type="ECO:0000313" key="1">
    <source>
        <dbReference type="EMBL" id="MDP1520820.1"/>
    </source>
</evidence>
<name>A0AAW8B647_9GAMM</name>
<reference evidence="1" key="2">
    <citation type="submission" date="2023-08" db="EMBL/GenBank/DDBJ databases">
        <authorList>
            <person name="Luo J."/>
        </authorList>
    </citation>
    <scope>NUCLEOTIDE SEQUENCE</scope>
    <source>
        <strain evidence="1">DSM 25064</strain>
    </source>
</reference>
<dbReference type="AlphaFoldDB" id="A0AAW8B647"/>
<dbReference type="Pfam" id="PF04392">
    <property type="entry name" value="ABC_sub_bind"/>
    <property type="match status" value="1"/>
</dbReference>
<dbReference type="PANTHER" id="PTHR35271:SF1">
    <property type="entry name" value="ABC TRANSPORTER, SUBSTRATE-BINDING LIPOPROTEIN"/>
    <property type="match status" value="1"/>
</dbReference>
<sequence length="304" mass="32877">MLLFVCLLGHSAQAEVLLLLSSDAPYYGETADSLQTAAGEDSANALTFRVLTLQSPEADTALTQTWQLIVAIGSKATQQVLSEPGNSPVLSIFTPKNAFENIKVREDAGSPRSVSVIYLDQPLERVVNLATRLMPEAKQLGAVFGPISKTWEDGLKSLASQRGIALNSAHLTPEDNPVAVLRPLVRGSDLFIALPDHAPLNRAVAKWILHLSFQQKVPVIGFSKAYTNAGALASIYSSPEDIGRQAGQFIVARLIEGDTTLPQAQYPRYFTISTNFTVAGSLGIHLPPDNELYRSLEQQETTLP</sequence>
<dbReference type="EMBL" id="JAUUUU010000003">
    <property type="protein sequence ID" value="MDP1520820.1"/>
    <property type="molecule type" value="Genomic_DNA"/>
</dbReference>
<protein>
    <submittedName>
        <fullName evidence="1">ABC transporter substrate binding protein</fullName>
    </submittedName>
</protein>
<evidence type="ECO:0000313" key="2">
    <source>
        <dbReference type="Proteomes" id="UP001178354"/>
    </source>
</evidence>
<comment type="caution">
    <text evidence="1">The sequence shown here is derived from an EMBL/GenBank/DDBJ whole genome shotgun (WGS) entry which is preliminary data.</text>
</comment>
<dbReference type="Proteomes" id="UP001178354">
    <property type="component" value="Unassembled WGS sequence"/>
</dbReference>
<dbReference type="Gene3D" id="3.40.50.2300">
    <property type="match status" value="2"/>
</dbReference>
<gene>
    <name evidence="1" type="ORF">Q8A57_07565</name>
</gene>
<dbReference type="RefSeq" id="WP_305170399.1">
    <property type="nucleotide sequence ID" value="NZ_JAUUUU010000003.1"/>
</dbReference>
<reference evidence="1" key="1">
    <citation type="journal article" date="2010" name="Int. J. Syst. Evol. Microbiol.">
        <title>Porticoccus litoralis gen. nov., sp. nov., a gammaproteobacterium isolated from the Yellow Sea.</title>
        <authorList>
            <person name="Oh H.M."/>
            <person name="Kim H."/>
            <person name="Kim K.M."/>
            <person name="Min G.S."/>
            <person name="Cho J.C."/>
        </authorList>
    </citation>
    <scope>NUCLEOTIDE SEQUENCE</scope>
    <source>
        <strain evidence="1">DSM 25064</strain>
    </source>
</reference>
<dbReference type="InterPro" id="IPR007487">
    <property type="entry name" value="ABC_transpt-TYRBP-like"/>
</dbReference>
<keyword evidence="2" id="KW-1185">Reference proteome</keyword>
<dbReference type="PANTHER" id="PTHR35271">
    <property type="entry name" value="ABC TRANSPORTER, SUBSTRATE-BINDING LIPOPROTEIN-RELATED"/>
    <property type="match status" value="1"/>
</dbReference>